<protein>
    <submittedName>
        <fullName evidence="2">SRPBCC family protein</fullName>
    </submittedName>
</protein>
<keyword evidence="3" id="KW-1185">Reference proteome</keyword>
<evidence type="ECO:0000259" key="1">
    <source>
        <dbReference type="Pfam" id="PF03364"/>
    </source>
</evidence>
<dbReference type="Proteomes" id="UP000031561">
    <property type="component" value="Unassembled WGS sequence"/>
</dbReference>
<evidence type="ECO:0000313" key="3">
    <source>
        <dbReference type="Proteomes" id="UP000031561"/>
    </source>
</evidence>
<dbReference type="Gene3D" id="3.30.530.20">
    <property type="match status" value="1"/>
</dbReference>
<sequence length="185" mass="21339">MTVTDTPLQNPVQPSQGSDAVEVHVERIEHRQRQIKARIQLPYRAEQVWEVLTDYEALSEFIPNLERSARLEHPEGGVRIEQVGAQSALMLKFSARVVLDMEEKYPEQLKFDMVEGDFKGFTGNWQLCPRTTENAQEVTELTYTVKVWPKRTMPVIAVEQRLSKDLPNNLQAIRQRLDELYGMSA</sequence>
<feature type="domain" description="Coenzyme Q-binding protein COQ10 START" evidence="1">
    <location>
        <begin position="41"/>
        <end position="172"/>
    </location>
</feature>
<proteinExistence type="predicted"/>
<dbReference type="EMBL" id="JTHE03000028">
    <property type="protein sequence ID" value="MCM1982077.1"/>
    <property type="molecule type" value="Genomic_DNA"/>
</dbReference>
<comment type="caution">
    <text evidence="2">The sequence shown here is derived from an EMBL/GenBank/DDBJ whole genome shotgun (WGS) entry which is preliminary data.</text>
</comment>
<evidence type="ECO:0000313" key="2">
    <source>
        <dbReference type="EMBL" id="MCM1982077.1"/>
    </source>
</evidence>
<dbReference type="PANTHER" id="PTHR34060">
    <property type="entry name" value="POLYKETIDE CYCLASE / DEHYDRASE AND LIPID TRANSPORT PROTEIN"/>
    <property type="match status" value="1"/>
</dbReference>
<dbReference type="InterPro" id="IPR023393">
    <property type="entry name" value="START-like_dom_sf"/>
</dbReference>
<name>A0ABD4T197_9CYAN</name>
<organism evidence="2 3">
    <name type="scientific">Lyngbya confervoides BDU141951</name>
    <dbReference type="NCBI Taxonomy" id="1574623"/>
    <lineage>
        <taxon>Bacteria</taxon>
        <taxon>Bacillati</taxon>
        <taxon>Cyanobacteriota</taxon>
        <taxon>Cyanophyceae</taxon>
        <taxon>Oscillatoriophycideae</taxon>
        <taxon>Oscillatoriales</taxon>
        <taxon>Microcoleaceae</taxon>
        <taxon>Lyngbya</taxon>
    </lineage>
</organism>
<dbReference type="InterPro" id="IPR005031">
    <property type="entry name" value="COQ10_START"/>
</dbReference>
<gene>
    <name evidence="2" type="ORF">QQ91_0004420</name>
</gene>
<accession>A0ABD4T197</accession>
<dbReference type="Pfam" id="PF03364">
    <property type="entry name" value="Polyketide_cyc"/>
    <property type="match status" value="1"/>
</dbReference>
<dbReference type="CDD" id="cd08866">
    <property type="entry name" value="SRPBCC_11"/>
    <property type="match status" value="1"/>
</dbReference>
<dbReference type="SUPFAM" id="SSF55961">
    <property type="entry name" value="Bet v1-like"/>
    <property type="match status" value="1"/>
</dbReference>
<dbReference type="AlphaFoldDB" id="A0ABD4T197"/>
<dbReference type="PANTHER" id="PTHR34060:SF1">
    <property type="entry name" value="POLYKETIDE CYCLASE _ DEHYDRASE AND LIPID TRANSPORT PROTEIN"/>
    <property type="match status" value="1"/>
</dbReference>
<dbReference type="RefSeq" id="WP_166280517.1">
    <property type="nucleotide sequence ID" value="NZ_JTHE03000028.1"/>
</dbReference>
<reference evidence="2 3" key="1">
    <citation type="journal article" date="2015" name="Genome Announc.">
        <title>Draft Genome Sequence of Filamentous Marine Cyanobacterium Lyngbya confervoides Strain BDU141951.</title>
        <authorList>
            <person name="Chandrababunaidu M.M."/>
            <person name="Sen D."/>
            <person name="Tripathy S."/>
        </authorList>
    </citation>
    <scope>NUCLEOTIDE SEQUENCE [LARGE SCALE GENOMIC DNA]</scope>
    <source>
        <strain evidence="2 3">BDU141951</strain>
    </source>
</reference>